<dbReference type="EMBL" id="CP118988">
    <property type="protein sequence ID" value="WED74779.1"/>
    <property type="molecule type" value="Genomic_DNA"/>
</dbReference>
<evidence type="ECO:0000256" key="1">
    <source>
        <dbReference type="ARBA" id="ARBA00010333"/>
    </source>
</evidence>
<dbReference type="Gene3D" id="3.40.190.10">
    <property type="entry name" value="Periplasmic binding protein-like II"/>
    <property type="match status" value="2"/>
</dbReference>
<organism evidence="4 5">
    <name type="scientific">Aeromonas allosaccharophila</name>
    <dbReference type="NCBI Taxonomy" id="656"/>
    <lineage>
        <taxon>Bacteria</taxon>
        <taxon>Pseudomonadati</taxon>
        <taxon>Pseudomonadota</taxon>
        <taxon>Gammaproteobacteria</taxon>
        <taxon>Aeromonadales</taxon>
        <taxon>Aeromonadaceae</taxon>
        <taxon>Aeromonas</taxon>
    </lineage>
</organism>
<dbReference type="PANTHER" id="PTHR35936">
    <property type="entry name" value="MEMBRANE-BOUND LYTIC MUREIN TRANSGLYCOSYLASE F"/>
    <property type="match status" value="1"/>
</dbReference>
<sequence length="253" mass="28913">MRYWCWFLLLFSLSGWSHPLIKVGGYPYAPFVVKLSDSHYEGLTLDLIDQLNEIQQEVKFIFVPTSAANRYKALDLGRFSLMLFEDSKWGWQADKLKMTAPFLGGGEVYVALNKAGRDQRFFDDPSQHHLIGVTGYHYGVGQFNADPVYLQRKLNITLVKDNISALQALLKGRGEVAIINVSYLNQYLLAHPGTTEQLLISQKWDQHYQYRAILHPAAPITTAQLEQWLAALQQKGELDRLWTKYGVQQHATP</sequence>
<dbReference type="Proteomes" id="UP001213721">
    <property type="component" value="Chromosome"/>
</dbReference>
<proteinExistence type="inferred from homology"/>
<dbReference type="Pfam" id="PF00497">
    <property type="entry name" value="SBP_bac_3"/>
    <property type="match status" value="1"/>
</dbReference>
<feature type="domain" description="Solute-binding protein family 3/N-terminal" evidence="3">
    <location>
        <begin position="20"/>
        <end position="249"/>
    </location>
</feature>
<dbReference type="SUPFAM" id="SSF53850">
    <property type="entry name" value="Periplasmic binding protein-like II"/>
    <property type="match status" value="1"/>
</dbReference>
<gene>
    <name evidence="4" type="ORF">PYU98_12445</name>
</gene>
<evidence type="ECO:0000259" key="3">
    <source>
        <dbReference type="SMART" id="SM00062"/>
    </source>
</evidence>
<dbReference type="RefSeq" id="WP_275056280.1">
    <property type="nucleotide sequence ID" value="NZ_CP118988.1"/>
</dbReference>
<keyword evidence="2" id="KW-0732">Signal</keyword>
<accession>A0AAX3NKX5</accession>
<comment type="similarity">
    <text evidence="1">Belongs to the bacterial solute-binding protein 3 family.</text>
</comment>
<evidence type="ECO:0000256" key="2">
    <source>
        <dbReference type="ARBA" id="ARBA00022729"/>
    </source>
</evidence>
<dbReference type="SMART" id="SM00062">
    <property type="entry name" value="PBPb"/>
    <property type="match status" value="1"/>
</dbReference>
<protein>
    <submittedName>
        <fullName evidence="4">Transporter substrate-binding domain-containing protein</fullName>
    </submittedName>
</protein>
<evidence type="ECO:0000313" key="4">
    <source>
        <dbReference type="EMBL" id="WED74779.1"/>
    </source>
</evidence>
<reference evidence="4" key="1">
    <citation type="submission" date="2023-02" db="EMBL/GenBank/DDBJ databases">
        <title>The sequence of Aeromonas allosaccharophila K520.</title>
        <authorList>
            <person name="Luo X."/>
        </authorList>
    </citation>
    <scope>NUCLEOTIDE SEQUENCE</scope>
    <source>
        <strain evidence="4">K520</strain>
    </source>
</reference>
<dbReference type="PANTHER" id="PTHR35936:SF25">
    <property type="entry name" value="ABC TRANSPORTER SUBSTRATE-BINDING PROTEIN"/>
    <property type="match status" value="1"/>
</dbReference>
<name>A0AAX3NKX5_9GAMM</name>
<evidence type="ECO:0000313" key="5">
    <source>
        <dbReference type="Proteomes" id="UP001213721"/>
    </source>
</evidence>
<dbReference type="AlphaFoldDB" id="A0AAX3NKX5"/>
<dbReference type="InterPro" id="IPR001638">
    <property type="entry name" value="Solute-binding_3/MltF_N"/>
</dbReference>